<feature type="domain" description="Cyclic nucleotide-binding" evidence="4">
    <location>
        <begin position="27"/>
        <end position="94"/>
    </location>
</feature>
<dbReference type="RefSeq" id="WP_238196179.1">
    <property type="nucleotide sequence ID" value="NZ_BPQZ01000008.1"/>
</dbReference>
<proteinExistence type="predicted"/>
<dbReference type="InterPro" id="IPR050397">
    <property type="entry name" value="Env_Response_Regulators"/>
</dbReference>
<dbReference type="Pfam" id="PF00027">
    <property type="entry name" value="cNMP_binding"/>
    <property type="match status" value="1"/>
</dbReference>
<gene>
    <name evidence="6" type="ORF">GCM10007890_40930</name>
</gene>
<dbReference type="SMART" id="SM00100">
    <property type="entry name" value="cNMP"/>
    <property type="match status" value="1"/>
</dbReference>
<feature type="domain" description="HTH crp-type" evidence="5">
    <location>
        <begin position="161"/>
        <end position="235"/>
    </location>
</feature>
<dbReference type="AlphaFoldDB" id="A0AA37TEU8"/>
<dbReference type="Proteomes" id="UP001157440">
    <property type="component" value="Unassembled WGS sequence"/>
</dbReference>
<comment type="caution">
    <text evidence="6">The sequence shown here is derived from an EMBL/GenBank/DDBJ whole genome shotgun (WGS) entry which is preliminary data.</text>
</comment>
<dbReference type="EMBL" id="BSPL01000019">
    <property type="protein sequence ID" value="GLS72080.1"/>
    <property type="molecule type" value="Genomic_DNA"/>
</dbReference>
<evidence type="ECO:0000256" key="2">
    <source>
        <dbReference type="ARBA" id="ARBA00023125"/>
    </source>
</evidence>
<keyword evidence="2" id="KW-0238">DNA-binding</keyword>
<dbReference type="SUPFAM" id="SSF46785">
    <property type="entry name" value="Winged helix' DNA-binding domain"/>
    <property type="match status" value="1"/>
</dbReference>
<dbReference type="GO" id="GO:0003677">
    <property type="term" value="F:DNA binding"/>
    <property type="evidence" value="ECO:0007669"/>
    <property type="project" value="UniProtKB-KW"/>
</dbReference>
<dbReference type="PROSITE" id="PS51063">
    <property type="entry name" value="HTH_CRP_2"/>
    <property type="match status" value="1"/>
</dbReference>
<dbReference type="PROSITE" id="PS50042">
    <property type="entry name" value="CNMP_BINDING_3"/>
    <property type="match status" value="1"/>
</dbReference>
<evidence type="ECO:0000256" key="3">
    <source>
        <dbReference type="ARBA" id="ARBA00023163"/>
    </source>
</evidence>
<name>A0AA37TEU8_9HYPH</name>
<dbReference type="InterPro" id="IPR036390">
    <property type="entry name" value="WH_DNA-bd_sf"/>
</dbReference>
<keyword evidence="7" id="KW-1185">Reference proteome</keyword>
<protein>
    <submittedName>
        <fullName evidence="6">Crp/Fnr family transcriptional regulator</fullName>
    </submittedName>
</protein>
<accession>A0AA37TEU8</accession>
<evidence type="ECO:0000256" key="1">
    <source>
        <dbReference type="ARBA" id="ARBA00023015"/>
    </source>
</evidence>
<dbReference type="PANTHER" id="PTHR24567">
    <property type="entry name" value="CRP FAMILY TRANSCRIPTIONAL REGULATORY PROTEIN"/>
    <property type="match status" value="1"/>
</dbReference>
<evidence type="ECO:0000259" key="5">
    <source>
        <dbReference type="PROSITE" id="PS51063"/>
    </source>
</evidence>
<dbReference type="InterPro" id="IPR014710">
    <property type="entry name" value="RmlC-like_jellyroll"/>
</dbReference>
<evidence type="ECO:0000259" key="4">
    <source>
        <dbReference type="PROSITE" id="PS50042"/>
    </source>
</evidence>
<evidence type="ECO:0000313" key="7">
    <source>
        <dbReference type="Proteomes" id="UP001157440"/>
    </source>
</evidence>
<dbReference type="GO" id="GO:0003700">
    <property type="term" value="F:DNA-binding transcription factor activity"/>
    <property type="evidence" value="ECO:0007669"/>
    <property type="project" value="TreeGrafter"/>
</dbReference>
<dbReference type="InterPro" id="IPR012318">
    <property type="entry name" value="HTH_CRP"/>
</dbReference>
<dbReference type="SUPFAM" id="SSF51206">
    <property type="entry name" value="cAMP-binding domain-like"/>
    <property type="match status" value="1"/>
</dbReference>
<keyword evidence="1" id="KW-0805">Transcription regulation</keyword>
<keyword evidence="3" id="KW-0804">Transcription</keyword>
<dbReference type="Gene3D" id="2.60.120.10">
    <property type="entry name" value="Jelly Rolls"/>
    <property type="match status" value="1"/>
</dbReference>
<dbReference type="CDD" id="cd00038">
    <property type="entry name" value="CAP_ED"/>
    <property type="match status" value="1"/>
</dbReference>
<dbReference type="InterPro" id="IPR000595">
    <property type="entry name" value="cNMP-bd_dom"/>
</dbReference>
<sequence length="272" mass="29951">MDCSIGTHEARVRNRQMSNPFIRKLASRAHLDVDDVSALRQALCSVSQVEAGQDLILEGECPDAAYVILDGFACRYKLVPDGGRSIVAYLVPGDGCDLHASILNRAIHSVATLTPCSIAALPYQKIKELAATRPNIYRALWRSILVDEAVLQEWLVGIGRRSADKQVAHIICELLARLRAVGLGFEPNYHLPLTQPELADTAGLSNVHIYRVLADLRKDGLIESGRRYISVPDVKRLENFARFDASYLLLSGSDENPAPVGKLPDMTGQVRR</sequence>
<dbReference type="GO" id="GO:0005829">
    <property type="term" value="C:cytosol"/>
    <property type="evidence" value="ECO:0007669"/>
    <property type="project" value="TreeGrafter"/>
</dbReference>
<reference evidence="7" key="1">
    <citation type="journal article" date="2019" name="Int. J. Syst. Evol. Microbiol.">
        <title>The Global Catalogue of Microorganisms (GCM) 10K type strain sequencing project: providing services to taxonomists for standard genome sequencing and annotation.</title>
        <authorList>
            <consortium name="The Broad Institute Genomics Platform"/>
            <consortium name="The Broad Institute Genome Sequencing Center for Infectious Disease"/>
            <person name="Wu L."/>
            <person name="Ma J."/>
        </authorList>
    </citation>
    <scope>NUCLEOTIDE SEQUENCE [LARGE SCALE GENOMIC DNA]</scope>
    <source>
        <strain evidence="7">NBRC 103632</strain>
    </source>
</reference>
<dbReference type="PANTHER" id="PTHR24567:SF68">
    <property type="entry name" value="DNA-BINDING TRANSCRIPTIONAL DUAL REGULATOR CRP"/>
    <property type="match status" value="1"/>
</dbReference>
<organism evidence="6 7">
    <name type="scientific">Methylobacterium tardum</name>
    <dbReference type="NCBI Taxonomy" id="374432"/>
    <lineage>
        <taxon>Bacteria</taxon>
        <taxon>Pseudomonadati</taxon>
        <taxon>Pseudomonadota</taxon>
        <taxon>Alphaproteobacteria</taxon>
        <taxon>Hyphomicrobiales</taxon>
        <taxon>Methylobacteriaceae</taxon>
        <taxon>Methylobacterium</taxon>
    </lineage>
</organism>
<dbReference type="Pfam" id="PF13545">
    <property type="entry name" value="HTH_Crp_2"/>
    <property type="match status" value="1"/>
</dbReference>
<evidence type="ECO:0000313" key="6">
    <source>
        <dbReference type="EMBL" id="GLS72080.1"/>
    </source>
</evidence>
<dbReference type="InterPro" id="IPR018490">
    <property type="entry name" value="cNMP-bd_dom_sf"/>
</dbReference>